<dbReference type="Proteomes" id="UP000250557">
    <property type="component" value="Chromosome"/>
</dbReference>
<dbReference type="InterPro" id="IPR046167">
    <property type="entry name" value="DUF6169"/>
</dbReference>
<dbReference type="AlphaFoldDB" id="A0AAE6JFH1"/>
<evidence type="ECO:0000313" key="2">
    <source>
        <dbReference type="EMBL" id="QTE52847.1"/>
    </source>
</evidence>
<organism evidence="1 3">
    <name type="scientific">Mucilaginibacter rubeus</name>
    <dbReference type="NCBI Taxonomy" id="2027860"/>
    <lineage>
        <taxon>Bacteria</taxon>
        <taxon>Pseudomonadati</taxon>
        <taxon>Bacteroidota</taxon>
        <taxon>Sphingobacteriia</taxon>
        <taxon>Sphingobacteriales</taxon>
        <taxon>Sphingobacteriaceae</taxon>
        <taxon>Mucilaginibacter</taxon>
    </lineage>
</organism>
<dbReference type="RefSeq" id="WP_112652122.1">
    <property type="nucleotide sequence ID" value="NZ_CP043451.1"/>
</dbReference>
<keyword evidence="4" id="KW-1185">Reference proteome</keyword>
<accession>A0AAE6JFH1</accession>
<name>A0AAE6JFH1_9SPHI</name>
<protein>
    <submittedName>
        <fullName evidence="1">Uncharacterized protein</fullName>
    </submittedName>
</protein>
<dbReference type="EMBL" id="CP071880">
    <property type="protein sequence ID" value="QTE52847.1"/>
    <property type="molecule type" value="Genomic_DNA"/>
</dbReference>
<dbReference type="Proteomes" id="UP000663940">
    <property type="component" value="Chromosome"/>
</dbReference>
<evidence type="ECO:0000313" key="3">
    <source>
        <dbReference type="Proteomes" id="UP000250557"/>
    </source>
</evidence>
<reference evidence="1 3" key="1">
    <citation type="submission" date="2019-08" db="EMBL/GenBank/DDBJ databases">
        <title>Comparative genome analysis confer to the adaptation heavy metal polluted environment.</title>
        <authorList>
            <person name="Li Y."/>
        </authorList>
    </citation>
    <scope>NUCLEOTIDE SEQUENCE [LARGE SCALE GENOMIC DNA]</scope>
    <source>
        <strain evidence="1 3">P2</strain>
    </source>
</reference>
<proteinExistence type="predicted"/>
<reference evidence="2 4" key="2">
    <citation type="submission" date="2021-03" db="EMBL/GenBank/DDBJ databases">
        <title>Mucilaginibacter strains isolated from gold and copper mining confer multi heavy-metal resistance.</title>
        <authorList>
            <person name="Li Y."/>
        </authorList>
    </citation>
    <scope>NUCLEOTIDE SEQUENCE [LARGE SCALE GENOMIC DNA]</scope>
    <source>
        <strain evidence="2 4">P2-4</strain>
    </source>
</reference>
<evidence type="ECO:0000313" key="1">
    <source>
        <dbReference type="EMBL" id="QEM04648.1"/>
    </source>
</evidence>
<sequence>MLDPDENEITVISFGFTCKRSGQHKQRYDSKVKHTIVHIINIFFANQPNDAILYMCMTNDGKARNRHIIFNNWYHELNNGLEKHSSSSEHGKKGFYASILFKSNNPQKMRLISAFYFTIDYWGLNNL</sequence>
<evidence type="ECO:0000313" key="4">
    <source>
        <dbReference type="Proteomes" id="UP000663940"/>
    </source>
</evidence>
<dbReference type="Pfam" id="PF19666">
    <property type="entry name" value="DUF6169"/>
    <property type="match status" value="1"/>
</dbReference>
<dbReference type="EMBL" id="CP043451">
    <property type="protein sequence ID" value="QEM04648.1"/>
    <property type="molecule type" value="Genomic_DNA"/>
</dbReference>
<gene>
    <name evidence="1" type="ORF">DIU31_014420</name>
    <name evidence="2" type="ORF">J3L21_13105</name>
</gene>